<dbReference type="Pfam" id="PF10075">
    <property type="entry name" value="CSN8_PSD8_EIF3K"/>
    <property type="match status" value="1"/>
</dbReference>
<keyword evidence="6" id="KW-0736">Signalosome</keyword>
<protein>
    <recommendedName>
        <fullName evidence="4">COP9 signalosome complex subunit 8</fullName>
    </recommendedName>
</protein>
<dbReference type="InterPro" id="IPR000717">
    <property type="entry name" value="PCI_dom"/>
</dbReference>
<comment type="subcellular location">
    <subcellularLocation>
        <location evidence="2">Cytoplasm</location>
    </subcellularLocation>
    <subcellularLocation>
        <location evidence="1">Nucleus</location>
    </subcellularLocation>
</comment>
<evidence type="ECO:0000259" key="8">
    <source>
        <dbReference type="PROSITE" id="PS50250"/>
    </source>
</evidence>
<evidence type="ECO:0000256" key="7">
    <source>
        <dbReference type="ARBA" id="ARBA00023242"/>
    </source>
</evidence>
<accession>A0A433QAH4</accession>
<evidence type="ECO:0000313" key="10">
    <source>
        <dbReference type="Proteomes" id="UP000274822"/>
    </source>
</evidence>
<dbReference type="GO" id="GO:0000338">
    <property type="term" value="P:protein deneddylation"/>
    <property type="evidence" value="ECO:0007669"/>
    <property type="project" value="InterPro"/>
</dbReference>
<gene>
    <name evidence="9" type="ORF">BC938DRAFT_484117</name>
</gene>
<keyword evidence="7" id="KW-0539">Nucleus</keyword>
<dbReference type="AlphaFoldDB" id="A0A433QAH4"/>
<dbReference type="PANTHER" id="PTHR13339:SF0">
    <property type="entry name" value="COP9 SIGNALOSOME COMPLEX SUBUNIT 8"/>
    <property type="match status" value="1"/>
</dbReference>
<comment type="similarity">
    <text evidence="3">Belongs to the CSN8 family.</text>
</comment>
<proteinExistence type="inferred from homology"/>
<dbReference type="Proteomes" id="UP000274822">
    <property type="component" value="Unassembled WGS sequence"/>
</dbReference>
<dbReference type="PROSITE" id="PS50250">
    <property type="entry name" value="PCI"/>
    <property type="match status" value="1"/>
</dbReference>
<feature type="domain" description="PCI" evidence="8">
    <location>
        <begin position="63"/>
        <end position="232"/>
    </location>
</feature>
<dbReference type="PANTHER" id="PTHR13339">
    <property type="entry name" value="COP9 SIGNALOSOME COMPLEX SUBUNIT 8"/>
    <property type="match status" value="1"/>
</dbReference>
<evidence type="ECO:0000256" key="2">
    <source>
        <dbReference type="ARBA" id="ARBA00004496"/>
    </source>
</evidence>
<evidence type="ECO:0000313" key="9">
    <source>
        <dbReference type="EMBL" id="RUS26785.1"/>
    </source>
</evidence>
<organism evidence="9 10">
    <name type="scientific">Jimgerdemannia flammicorona</name>
    <dbReference type="NCBI Taxonomy" id="994334"/>
    <lineage>
        <taxon>Eukaryota</taxon>
        <taxon>Fungi</taxon>
        <taxon>Fungi incertae sedis</taxon>
        <taxon>Mucoromycota</taxon>
        <taxon>Mucoromycotina</taxon>
        <taxon>Endogonomycetes</taxon>
        <taxon>Endogonales</taxon>
        <taxon>Endogonaceae</taxon>
        <taxon>Jimgerdemannia</taxon>
    </lineage>
</organism>
<dbReference type="InterPro" id="IPR033464">
    <property type="entry name" value="CSN8_PSD8_EIF3K"/>
</dbReference>
<keyword evidence="5" id="KW-0963">Cytoplasm</keyword>
<reference evidence="9 10" key="1">
    <citation type="journal article" date="2018" name="New Phytol.">
        <title>Phylogenomics of Endogonaceae and evolution of mycorrhizas within Mucoromycota.</title>
        <authorList>
            <person name="Chang Y."/>
            <person name="Desiro A."/>
            <person name="Na H."/>
            <person name="Sandor L."/>
            <person name="Lipzen A."/>
            <person name="Clum A."/>
            <person name="Barry K."/>
            <person name="Grigoriev I.V."/>
            <person name="Martin F.M."/>
            <person name="Stajich J.E."/>
            <person name="Smith M.E."/>
            <person name="Bonito G."/>
            <person name="Spatafora J.W."/>
        </authorList>
    </citation>
    <scope>NUCLEOTIDE SEQUENCE [LARGE SCALE GENOMIC DNA]</scope>
    <source>
        <strain evidence="9 10">AD002</strain>
    </source>
</reference>
<dbReference type="Gene3D" id="1.25.40.990">
    <property type="match status" value="1"/>
</dbReference>
<dbReference type="GO" id="GO:0010387">
    <property type="term" value="P:COP9 signalosome assembly"/>
    <property type="evidence" value="ECO:0007669"/>
    <property type="project" value="InterPro"/>
</dbReference>
<evidence type="ECO:0000256" key="3">
    <source>
        <dbReference type="ARBA" id="ARBA00008252"/>
    </source>
</evidence>
<comment type="caution">
    <text evidence="9">The sequence shown here is derived from an EMBL/GenBank/DDBJ whole genome shotgun (WGS) entry which is preliminary data.</text>
</comment>
<name>A0A433QAH4_9FUNG</name>
<sequence>MDNLLLILTFIASNKEMQCVACARSRRMTQPSAIQTSHSRLRLLHNIPPEIAMDLINEAIAARDFKRLVDTCEQLEFDLSLYPNEAMSINEIYVPYIGGYLILNDLNSARFLYKRIPPAVTSANSELQAIWDVGIALWQRQHAEVYHAIDTFQWGSVMQPLVLALAENLRERAFHLIAKAYSSISVTEAATYLGFSVEQTVESLTAKGWVLDPTTNTLQPVKIPKPVVQTTNLAQFNRLADMVVHLEKA</sequence>
<evidence type="ECO:0000256" key="5">
    <source>
        <dbReference type="ARBA" id="ARBA00022490"/>
    </source>
</evidence>
<dbReference type="GO" id="GO:0008180">
    <property type="term" value="C:COP9 signalosome"/>
    <property type="evidence" value="ECO:0007669"/>
    <property type="project" value="UniProtKB-KW"/>
</dbReference>
<keyword evidence="10" id="KW-1185">Reference proteome</keyword>
<dbReference type="EMBL" id="RBNJ01009678">
    <property type="protein sequence ID" value="RUS26785.1"/>
    <property type="molecule type" value="Genomic_DNA"/>
</dbReference>
<dbReference type="GO" id="GO:0005737">
    <property type="term" value="C:cytoplasm"/>
    <property type="evidence" value="ECO:0007669"/>
    <property type="project" value="UniProtKB-SubCell"/>
</dbReference>
<dbReference type="InterPro" id="IPR033205">
    <property type="entry name" value="COP9_CSN8"/>
</dbReference>
<evidence type="ECO:0000256" key="4">
    <source>
        <dbReference type="ARBA" id="ARBA00014875"/>
    </source>
</evidence>
<evidence type="ECO:0000256" key="6">
    <source>
        <dbReference type="ARBA" id="ARBA00022790"/>
    </source>
</evidence>
<evidence type="ECO:0000256" key="1">
    <source>
        <dbReference type="ARBA" id="ARBA00004123"/>
    </source>
</evidence>